<dbReference type="AlphaFoldDB" id="A0A386AXU6"/>
<gene>
    <name evidence="1" type="primary">orf107</name>
</gene>
<organism evidence="1">
    <name type="scientific">Pseudobryopsis hainanensis</name>
    <dbReference type="NCBI Taxonomy" id="2320808"/>
    <lineage>
        <taxon>Eukaryota</taxon>
        <taxon>Viridiplantae</taxon>
        <taxon>Chlorophyta</taxon>
        <taxon>core chlorophytes</taxon>
        <taxon>Ulvophyceae</taxon>
        <taxon>TCBD clade</taxon>
        <taxon>Bryopsidales</taxon>
        <taxon>Bryopsidineae</taxon>
        <taxon>Pseudobryopsidaceae</taxon>
        <taxon>Pseudobryopsis</taxon>
    </lineage>
</organism>
<evidence type="ECO:0000313" key="1">
    <source>
        <dbReference type="EMBL" id="AYC64274.1"/>
    </source>
</evidence>
<keyword evidence="1" id="KW-0934">Plastid</keyword>
<accession>A0A386AXU6</accession>
<protein>
    <submittedName>
        <fullName evidence="1">Uncharacterized protein</fullName>
    </submittedName>
</protein>
<geneLocation type="chloroplast" evidence="1"/>
<sequence length="107" mass="11678">MVLDFYSYPVTFSDATGDPVQLITETVSYTFPTDINNGEAALKAFELIYSDDAHYFYAGAAKVSNVSVSQATIRCDVSLKLNNKDLSHLGKDLASAEVLFIVDRESG</sequence>
<reference evidence="1" key="2">
    <citation type="journal article" date="2019" name="Mol. Phylogenet. Evol.">
        <title>Reassessment of the classification of bryopsidales (chlorophyta) based on chloroplast phylogenomic analyses.</title>
        <authorList>
            <person name="Cremen M.C."/>
            <person name="Leliaert F."/>
            <person name="West J."/>
            <person name="Lam D.W."/>
            <person name="Shimada S."/>
            <person name="Lopez-Bautista J.M."/>
            <person name="Verbruggen H."/>
        </authorList>
    </citation>
    <scope>NUCLEOTIDE SEQUENCE</scope>
</reference>
<name>A0A386AXU6_9CHLO</name>
<reference evidence="1" key="1">
    <citation type="submission" date="2018-07" db="EMBL/GenBank/DDBJ databases">
        <authorList>
            <person name="Quirk P.G."/>
            <person name="Krulwich T.A."/>
        </authorList>
    </citation>
    <scope>NUCLEOTIDE SEQUENCE</scope>
</reference>
<keyword evidence="1" id="KW-0150">Chloroplast</keyword>
<proteinExistence type="predicted"/>
<dbReference type="EMBL" id="MH591092">
    <property type="protein sequence ID" value="AYC64274.1"/>
    <property type="molecule type" value="Genomic_DNA"/>
</dbReference>